<dbReference type="Proteomes" id="UP000245119">
    <property type="component" value="Linkage Group LG5"/>
</dbReference>
<keyword evidence="9" id="KW-1185">Reference proteome</keyword>
<comment type="caution">
    <text evidence="8">The sequence shown here is derived from an EMBL/GenBank/DDBJ whole genome shotgun (WGS) entry which is preliminary data.</text>
</comment>
<feature type="compositionally biased region" description="Polar residues" evidence="6">
    <location>
        <begin position="492"/>
        <end position="505"/>
    </location>
</feature>
<dbReference type="OrthoDB" id="29023at2759"/>
<reference evidence="8 9" key="1">
    <citation type="submission" date="2018-04" db="EMBL/GenBank/DDBJ databases">
        <title>The genome of golden apple snail Pomacea canaliculata provides insight into stress tolerance and invasive adaptation.</title>
        <authorList>
            <person name="Liu C."/>
            <person name="Liu B."/>
            <person name="Ren Y."/>
            <person name="Zhang Y."/>
            <person name="Wang H."/>
            <person name="Li S."/>
            <person name="Jiang F."/>
            <person name="Yin L."/>
            <person name="Zhang G."/>
            <person name="Qian W."/>
            <person name="Fan W."/>
        </authorList>
    </citation>
    <scope>NUCLEOTIDE SEQUENCE [LARGE SCALE GENOMIC DNA]</scope>
    <source>
        <strain evidence="8">SZHN2017</strain>
        <tissue evidence="8">Muscle</tissue>
    </source>
</reference>
<dbReference type="OMA" id="IVMIQTM"/>
<evidence type="ECO:0008006" key="10">
    <source>
        <dbReference type="Google" id="ProtNLM"/>
    </source>
</evidence>
<gene>
    <name evidence="8" type="ORF">C0Q70_08987</name>
</gene>
<sequence>MASQTEQPVENRIKLSSTKCEIPPRLRHRSRCSESESTGGQGISAGESVVQTHIPIQAMSDPHSVGPESNQSSRSTKGQPENNKKKTVSSTSSVFKLLASELTRGYYLEGDESHYEERRERVYTFMQTPRELEKFCLFGFLQCLDAFLFIVTFLPLRIVMAAVRLLTHPCMTLLHGSRRVLQPAQVCDMLKGLMVVISCAVISCVDTSMMYHIVRGQAVIKLYVFYNMLDLFDRLVSGFGQDILDALYWTATEPKANRRRESKMGVICHFIVAVFYILLHTMLILCQATVLNVAFNSHNKALLTIMMSNNFVEIKSSLFKHVDHNSLLYISCSDVKERFHYSILLLVVFVRNMTEFHWNPDHIWVILPDTLMVLGAEVLVDWIKHAFITKFNEISAESYRKFTVNLAQDMVTSRQKHAFTDYSDQVSRRLGFTPMPLLCLLYHVCSRSVQVTGILGIILVILFYMCLVTVKILTSIFLLSWGCHLLEKDQQKGQQTDPTEVNSQVIAKKDSMAREKHSPTKLSRPTSANDLSSLDSDRYVASVGSQEEFLLAYEDDGQAEDETWYLDSVSDQVTSQPSLNVHSPLPSVVCHQHQELLLASAENADVQDDEGFNSSLYNSVSAVNQTSANLSVTDYDEEKKYK</sequence>
<dbReference type="GO" id="GO:0005789">
    <property type="term" value="C:endoplasmic reticulum membrane"/>
    <property type="evidence" value="ECO:0007669"/>
    <property type="project" value="TreeGrafter"/>
</dbReference>
<dbReference type="Pfam" id="PF05346">
    <property type="entry name" value="DUF747"/>
    <property type="match status" value="1"/>
</dbReference>
<evidence type="ECO:0000313" key="8">
    <source>
        <dbReference type="EMBL" id="PVD29731.1"/>
    </source>
</evidence>
<feature type="transmembrane region" description="Helical" evidence="7">
    <location>
        <begin position="454"/>
        <end position="479"/>
    </location>
</feature>
<feature type="compositionally biased region" description="Polar residues" evidence="6">
    <location>
        <begin position="520"/>
        <end position="530"/>
    </location>
</feature>
<feature type="compositionally biased region" description="Polar residues" evidence="6">
    <location>
        <begin position="1"/>
        <end position="19"/>
    </location>
</feature>
<evidence type="ECO:0000256" key="7">
    <source>
        <dbReference type="SAM" id="Phobius"/>
    </source>
</evidence>
<protein>
    <recommendedName>
        <fullName evidence="10">TAPT1-like protein</fullName>
    </recommendedName>
</protein>
<comment type="similarity">
    <text evidence="2">Belongs to the TAPT1 family.</text>
</comment>
<dbReference type="InterPro" id="IPR008010">
    <property type="entry name" value="Tatp1"/>
</dbReference>
<feature type="compositionally biased region" description="Basic and acidic residues" evidence="6">
    <location>
        <begin position="507"/>
        <end position="518"/>
    </location>
</feature>
<evidence type="ECO:0000256" key="6">
    <source>
        <dbReference type="SAM" id="MobiDB-lite"/>
    </source>
</evidence>
<evidence type="ECO:0000256" key="3">
    <source>
        <dbReference type="ARBA" id="ARBA00022692"/>
    </source>
</evidence>
<dbReference type="GO" id="GO:0045724">
    <property type="term" value="P:positive regulation of cilium assembly"/>
    <property type="evidence" value="ECO:0007669"/>
    <property type="project" value="TreeGrafter"/>
</dbReference>
<feature type="region of interest" description="Disordered" evidence="6">
    <location>
        <begin position="492"/>
        <end position="530"/>
    </location>
</feature>
<feature type="transmembrane region" description="Helical" evidence="7">
    <location>
        <begin position="135"/>
        <end position="156"/>
    </location>
</feature>
<dbReference type="PANTHER" id="PTHR13317">
    <property type="entry name" value="TRANSMEMBRANE ANTERIOR POSTERIOR TRANSFORMATION PROTEIN 1 HOMOLOG"/>
    <property type="match status" value="1"/>
</dbReference>
<evidence type="ECO:0000313" key="9">
    <source>
        <dbReference type="Proteomes" id="UP000245119"/>
    </source>
</evidence>
<dbReference type="STRING" id="400727.A0A2T7P8J4"/>
<evidence type="ECO:0000256" key="1">
    <source>
        <dbReference type="ARBA" id="ARBA00004141"/>
    </source>
</evidence>
<keyword evidence="3 7" id="KW-0812">Transmembrane</keyword>
<dbReference type="EMBL" id="PZQS01000005">
    <property type="protein sequence ID" value="PVD29731.1"/>
    <property type="molecule type" value="Genomic_DNA"/>
</dbReference>
<feature type="compositionally biased region" description="Polar residues" evidence="6">
    <location>
        <begin position="67"/>
        <end position="81"/>
    </location>
</feature>
<comment type="subcellular location">
    <subcellularLocation>
        <location evidence="1">Membrane</location>
        <topology evidence="1">Multi-pass membrane protein</topology>
    </subcellularLocation>
</comment>
<evidence type="ECO:0000256" key="5">
    <source>
        <dbReference type="ARBA" id="ARBA00023136"/>
    </source>
</evidence>
<dbReference type="PANTHER" id="PTHR13317:SF4">
    <property type="entry name" value="TRANSMEMBRANE ANTERIOR POSTERIOR TRANSFORMATION PROTEIN 1 HOMOLOG"/>
    <property type="match status" value="1"/>
</dbReference>
<feature type="region of interest" description="Disordered" evidence="6">
    <location>
        <begin position="1"/>
        <end position="89"/>
    </location>
</feature>
<name>A0A2T7P8J4_POMCA</name>
<organism evidence="8 9">
    <name type="scientific">Pomacea canaliculata</name>
    <name type="common">Golden apple snail</name>
    <dbReference type="NCBI Taxonomy" id="400727"/>
    <lineage>
        <taxon>Eukaryota</taxon>
        <taxon>Metazoa</taxon>
        <taxon>Spiralia</taxon>
        <taxon>Lophotrochozoa</taxon>
        <taxon>Mollusca</taxon>
        <taxon>Gastropoda</taxon>
        <taxon>Caenogastropoda</taxon>
        <taxon>Architaenioglossa</taxon>
        <taxon>Ampullarioidea</taxon>
        <taxon>Ampullariidae</taxon>
        <taxon>Pomacea</taxon>
    </lineage>
</organism>
<accession>A0A2T7P8J4</accession>
<dbReference type="AlphaFoldDB" id="A0A2T7P8J4"/>
<feature type="transmembrane region" description="Helical" evidence="7">
    <location>
        <begin position="264"/>
        <end position="285"/>
    </location>
</feature>
<proteinExistence type="inferred from homology"/>
<keyword evidence="4 7" id="KW-1133">Transmembrane helix</keyword>
<dbReference type="GO" id="GO:0036064">
    <property type="term" value="C:ciliary basal body"/>
    <property type="evidence" value="ECO:0007669"/>
    <property type="project" value="TreeGrafter"/>
</dbReference>
<keyword evidence="5 7" id="KW-0472">Membrane</keyword>
<feature type="transmembrane region" description="Helical" evidence="7">
    <location>
        <begin position="193"/>
        <end position="214"/>
    </location>
</feature>
<evidence type="ECO:0000256" key="2">
    <source>
        <dbReference type="ARBA" id="ARBA00008803"/>
    </source>
</evidence>
<evidence type="ECO:0000256" key="4">
    <source>
        <dbReference type="ARBA" id="ARBA00022989"/>
    </source>
</evidence>